<feature type="transmembrane region" description="Helical" evidence="1">
    <location>
        <begin position="30"/>
        <end position="53"/>
    </location>
</feature>
<evidence type="ECO:0008006" key="4">
    <source>
        <dbReference type="Google" id="ProtNLM"/>
    </source>
</evidence>
<dbReference type="OrthoDB" id="69551at2157"/>
<keyword evidence="1" id="KW-0812">Transmembrane</keyword>
<reference evidence="2 3" key="1">
    <citation type="submission" date="2016-04" db="EMBL/GenBank/DDBJ databases">
        <title>Genome sequence of Methanobrevibacter curvatus DSM 11111.</title>
        <authorList>
            <person name="Poehlein A."/>
            <person name="Seedorf H."/>
            <person name="Daniel R."/>
        </authorList>
    </citation>
    <scope>NUCLEOTIDE SEQUENCE [LARGE SCALE GENOMIC DNA]</scope>
    <source>
        <strain evidence="2 3">DSM 11111</strain>
    </source>
</reference>
<dbReference type="EMBL" id="LWMV01000165">
    <property type="protein sequence ID" value="KZX12591.1"/>
    <property type="molecule type" value="Genomic_DNA"/>
</dbReference>
<sequence>MNKLNFYSYLFLIISTIMLLYGLIFNPNDWIVYTIAIIFIPLFILSLGFITMAKPKKEDEEERVQEPFIGF</sequence>
<evidence type="ECO:0000256" key="1">
    <source>
        <dbReference type="SAM" id="Phobius"/>
    </source>
</evidence>
<feature type="transmembrane region" description="Helical" evidence="1">
    <location>
        <begin position="7"/>
        <end position="24"/>
    </location>
</feature>
<dbReference type="AlphaFoldDB" id="A0A166AXC4"/>
<dbReference type="Proteomes" id="UP000077245">
    <property type="component" value="Unassembled WGS sequence"/>
</dbReference>
<dbReference type="PATRIC" id="fig|49547.3.peg.1071"/>
<gene>
    <name evidence="2" type="ORF">MBCUR_10020</name>
</gene>
<organism evidence="2 3">
    <name type="scientific">Methanobrevibacter curvatus</name>
    <dbReference type="NCBI Taxonomy" id="49547"/>
    <lineage>
        <taxon>Archaea</taxon>
        <taxon>Methanobacteriati</taxon>
        <taxon>Methanobacteriota</taxon>
        <taxon>Methanomada group</taxon>
        <taxon>Methanobacteria</taxon>
        <taxon>Methanobacteriales</taxon>
        <taxon>Methanobacteriaceae</taxon>
        <taxon>Methanobrevibacter</taxon>
    </lineage>
</organism>
<evidence type="ECO:0000313" key="3">
    <source>
        <dbReference type="Proteomes" id="UP000077245"/>
    </source>
</evidence>
<keyword evidence="3" id="KW-1185">Reference proteome</keyword>
<name>A0A166AXC4_9EURY</name>
<keyword evidence="1" id="KW-1133">Transmembrane helix</keyword>
<comment type="caution">
    <text evidence="2">The sequence shown here is derived from an EMBL/GenBank/DDBJ whole genome shotgun (WGS) entry which is preliminary data.</text>
</comment>
<keyword evidence="1" id="KW-0472">Membrane</keyword>
<proteinExistence type="predicted"/>
<dbReference type="RefSeq" id="WP_067091042.1">
    <property type="nucleotide sequence ID" value="NZ_LWMV01000165.1"/>
</dbReference>
<protein>
    <recommendedName>
        <fullName evidence="4">Energy-converting hydrogenase A subunit I</fullName>
    </recommendedName>
</protein>
<evidence type="ECO:0000313" key="2">
    <source>
        <dbReference type="EMBL" id="KZX12591.1"/>
    </source>
</evidence>
<accession>A0A166AXC4</accession>
<dbReference type="STRING" id="49547.MBCUR_10020"/>